<keyword evidence="2" id="KW-1185">Reference proteome</keyword>
<dbReference type="EMBL" id="KZ819694">
    <property type="protein sequence ID" value="PWN54149.1"/>
    <property type="molecule type" value="Genomic_DNA"/>
</dbReference>
<gene>
    <name evidence="1" type="ORF">IE53DRAFT_383280</name>
</gene>
<evidence type="ECO:0000313" key="2">
    <source>
        <dbReference type="Proteomes" id="UP000245626"/>
    </source>
</evidence>
<organism evidence="1 2">
    <name type="scientific">Violaceomyces palustris</name>
    <dbReference type="NCBI Taxonomy" id="1673888"/>
    <lineage>
        <taxon>Eukaryota</taxon>
        <taxon>Fungi</taxon>
        <taxon>Dikarya</taxon>
        <taxon>Basidiomycota</taxon>
        <taxon>Ustilaginomycotina</taxon>
        <taxon>Ustilaginomycetes</taxon>
        <taxon>Violaceomycetales</taxon>
        <taxon>Violaceomycetaceae</taxon>
        <taxon>Violaceomyces</taxon>
    </lineage>
</organism>
<reference evidence="1 2" key="1">
    <citation type="journal article" date="2018" name="Mol. Biol. Evol.">
        <title>Broad Genomic Sampling Reveals a Smut Pathogenic Ancestry of the Fungal Clade Ustilaginomycotina.</title>
        <authorList>
            <person name="Kijpornyongpan T."/>
            <person name="Mondo S.J."/>
            <person name="Barry K."/>
            <person name="Sandor L."/>
            <person name="Lee J."/>
            <person name="Lipzen A."/>
            <person name="Pangilinan J."/>
            <person name="LaButti K."/>
            <person name="Hainaut M."/>
            <person name="Henrissat B."/>
            <person name="Grigoriev I.V."/>
            <person name="Spatafora J.W."/>
            <person name="Aime M.C."/>
        </authorList>
    </citation>
    <scope>NUCLEOTIDE SEQUENCE [LARGE SCALE GENOMIC DNA]</scope>
    <source>
        <strain evidence="1 2">SA 807</strain>
    </source>
</reference>
<accession>A0ACD0P7W1</accession>
<sequence>MASLSDYLNGIRSSASTLNEQSLVAFFDLELTQYCSIKQDLQNHPRDLSSTVLQKLPASSLPLDSDRFQSLVSDFLAYVRDFPPVSSAPSLGGVNGSSQGWGGASASLDAFNDATDWVKAYEAWAMVYSRASNVFSMPETSWFIPSLRFFATSLVTLATTVDRLMHSAKMPKTTDAAGRLSKSAGLAGNDRTPAYGGDTKRAAVLMLANLSFKAYFKLNNTRLCETVVGSVENAFKINKSSALAVNSEGLRDDGSGESCFSRADRVTYRYYVGRLRFFQQSIRVASNHLRWAFDNCTIRQMKNKRLILIPLISSYLILGRYPEVLLLRQASLTHQFEGLVYHLKNGNGFGAISELDRNCDWFRAHGLYLILKEKLSVGIWRNLIRKTLVISRLSAPPSNAPPTIRLHTLLAAARLSWQDQGLDVEDVECIVSSLIDQGFIKGYVLHSKAMLVLQKGNNMGFPPMWQVFENR</sequence>
<dbReference type="Proteomes" id="UP000245626">
    <property type="component" value="Unassembled WGS sequence"/>
</dbReference>
<protein>
    <submittedName>
        <fullName evidence="1">Uncharacterized protein</fullName>
    </submittedName>
</protein>
<name>A0ACD0P7W1_9BASI</name>
<evidence type="ECO:0000313" key="1">
    <source>
        <dbReference type="EMBL" id="PWN54149.1"/>
    </source>
</evidence>
<proteinExistence type="predicted"/>